<protein>
    <recommendedName>
        <fullName evidence="4">mannuronan 5-epimerase</fullName>
        <ecNumber evidence="4">5.1.3.37</ecNumber>
    </recommendedName>
</protein>
<evidence type="ECO:0000256" key="5">
    <source>
        <dbReference type="ARBA" id="ARBA00022841"/>
    </source>
</evidence>
<proteinExistence type="inferred from homology"/>
<evidence type="ECO:0000256" key="4">
    <source>
        <dbReference type="ARBA" id="ARBA00012124"/>
    </source>
</evidence>
<evidence type="ECO:0000313" key="10">
    <source>
        <dbReference type="Proteomes" id="UP000175669"/>
    </source>
</evidence>
<evidence type="ECO:0000256" key="3">
    <source>
        <dbReference type="ARBA" id="ARBA00010085"/>
    </source>
</evidence>
<dbReference type="GO" id="GO:0016853">
    <property type="term" value="F:isomerase activity"/>
    <property type="evidence" value="ECO:0007669"/>
    <property type="project" value="UniProtKB-KW"/>
</dbReference>
<comment type="caution">
    <text evidence="9">The sequence shown here is derived from an EMBL/GenBank/DDBJ whole genome shotgun (WGS) entry which is preliminary data.</text>
</comment>
<dbReference type="InterPro" id="IPR022441">
    <property type="entry name" value="Para_beta_helix_rpt-2"/>
</dbReference>
<dbReference type="InterPro" id="IPR006626">
    <property type="entry name" value="PbH1"/>
</dbReference>
<accession>A0A1E8CMR5</accession>
<dbReference type="InterPro" id="IPR011050">
    <property type="entry name" value="Pectin_lyase_fold/virulence"/>
</dbReference>
<dbReference type="InterPro" id="IPR022442">
    <property type="entry name" value="SO_2930-like_dom"/>
</dbReference>
<dbReference type="STRING" id="1524254.PHACT_11770"/>
<keyword evidence="10" id="KW-1185">Reference proteome</keyword>
<dbReference type="InterPro" id="IPR012334">
    <property type="entry name" value="Pectin_lyas_fold"/>
</dbReference>
<dbReference type="InterPro" id="IPR039448">
    <property type="entry name" value="Beta_helix"/>
</dbReference>
<feature type="chain" id="PRO_5009212300" description="mannuronan 5-epimerase" evidence="7">
    <location>
        <begin position="26"/>
        <end position="423"/>
    </location>
</feature>
<feature type="domain" description="Right handed beta helix" evidence="8">
    <location>
        <begin position="108"/>
        <end position="235"/>
    </location>
</feature>
<comment type="pathway">
    <text evidence="2">Glycan biosynthesis; alginate biosynthesis.</text>
</comment>
<dbReference type="NCBIfam" id="TIGR03805">
    <property type="entry name" value="beta_helix_1"/>
    <property type="match status" value="1"/>
</dbReference>
<sequence length="423" mass="45463">MYQIPFGSRKHYLIISMTLATVLAACSPDTPATPDATTASSSDVMTDPSAELQLRFLEATPGDVITLPAGVFNFERSLTLNVDNVTLRGAGMDETILSFKDQITGGEGLLVNASNFTIEDIGIEDSRGDALKIARGDNIVIRRVRTEWTNGPDTNNGAYGIYPVQTQHTLIEDSVAIAASDAGIYVGQSQNVIVRGNRAEYNVAGIEIENTIGADVYDNDAVNNTGGILIFNMPNLPVEGHTTRVYNNRVHQNNTDNFAPPGTAVASVPAGSGIIINSNDKVEIFDNDIGHNKTANVLISSYFSAGYSEREMAEAFDPYPETIYIYNNTFTEGGNAPGRAELDMLRQALFGDEGSFPDVVWDGVTHPERNDMTYAICVDNGDTSVLNIDAANNNTNPRVDMSAHTCQHSKLAAVTLPAGLTAE</sequence>
<keyword evidence="6" id="KW-0413">Isomerase</keyword>
<evidence type="ECO:0000259" key="8">
    <source>
        <dbReference type="Pfam" id="PF13229"/>
    </source>
</evidence>
<dbReference type="Proteomes" id="UP000175669">
    <property type="component" value="Unassembled WGS sequence"/>
</dbReference>
<dbReference type="AlphaFoldDB" id="A0A1E8CMR5"/>
<dbReference type="GO" id="GO:0042121">
    <property type="term" value="P:alginic acid biosynthetic process"/>
    <property type="evidence" value="ECO:0007669"/>
    <property type="project" value="UniProtKB-KW"/>
</dbReference>
<comment type="similarity">
    <text evidence="3">Belongs to the D-mannuronate C5-epimerase family.</text>
</comment>
<gene>
    <name evidence="9" type="ORF">PHACT_11770</name>
</gene>
<dbReference type="Pfam" id="PF13229">
    <property type="entry name" value="Beta_helix"/>
    <property type="match status" value="1"/>
</dbReference>
<dbReference type="NCBIfam" id="TIGR03804">
    <property type="entry name" value="para_beta_helix"/>
    <property type="match status" value="1"/>
</dbReference>
<feature type="signal peptide" evidence="7">
    <location>
        <begin position="1"/>
        <end position="25"/>
    </location>
</feature>
<evidence type="ECO:0000256" key="7">
    <source>
        <dbReference type="SAM" id="SignalP"/>
    </source>
</evidence>
<comment type="catalytic activity">
    <reaction evidence="1">
        <text>[(1-&gt;4)-beta-D-mannuronosyl](n) = [alginate](n)</text>
        <dbReference type="Rhea" id="RHEA:45572"/>
        <dbReference type="Rhea" id="RHEA-COMP:11264"/>
        <dbReference type="Rhea" id="RHEA-COMP:11270"/>
        <dbReference type="ChEBI" id="CHEBI:58187"/>
        <dbReference type="ChEBI" id="CHEBI:85311"/>
        <dbReference type="EC" id="5.1.3.37"/>
    </reaction>
</comment>
<keyword evidence="5" id="KW-0016">Alginate biosynthesis</keyword>
<dbReference type="SUPFAM" id="SSF51126">
    <property type="entry name" value="Pectin lyase-like"/>
    <property type="match status" value="1"/>
</dbReference>
<evidence type="ECO:0000256" key="1">
    <source>
        <dbReference type="ARBA" id="ARBA00001550"/>
    </source>
</evidence>
<evidence type="ECO:0000256" key="2">
    <source>
        <dbReference type="ARBA" id="ARBA00005182"/>
    </source>
</evidence>
<dbReference type="EMBL" id="MASR01000001">
    <property type="protein sequence ID" value="OFE13728.1"/>
    <property type="molecule type" value="Genomic_DNA"/>
</dbReference>
<keyword evidence="7" id="KW-0732">Signal</keyword>
<organism evidence="9 10">
    <name type="scientific">Pseudohongiella acticola</name>
    <dbReference type="NCBI Taxonomy" id="1524254"/>
    <lineage>
        <taxon>Bacteria</taxon>
        <taxon>Pseudomonadati</taxon>
        <taxon>Pseudomonadota</taxon>
        <taxon>Gammaproteobacteria</taxon>
        <taxon>Pseudomonadales</taxon>
        <taxon>Pseudohongiellaceae</taxon>
        <taxon>Pseudohongiella</taxon>
    </lineage>
</organism>
<evidence type="ECO:0000313" key="9">
    <source>
        <dbReference type="EMBL" id="OFE13728.1"/>
    </source>
</evidence>
<name>A0A1E8CMR5_9GAMM</name>
<dbReference type="SMART" id="SM00710">
    <property type="entry name" value="PbH1"/>
    <property type="match status" value="8"/>
</dbReference>
<reference evidence="10" key="1">
    <citation type="submission" date="2016-07" db="EMBL/GenBank/DDBJ databases">
        <authorList>
            <person name="Florea S."/>
            <person name="Webb J.S."/>
            <person name="Jaromczyk J."/>
            <person name="Schardl C.L."/>
        </authorList>
    </citation>
    <scope>NUCLEOTIDE SEQUENCE [LARGE SCALE GENOMIC DNA]</scope>
    <source>
        <strain evidence="10">KCTC 42131</strain>
    </source>
</reference>
<evidence type="ECO:0000256" key="6">
    <source>
        <dbReference type="ARBA" id="ARBA00023235"/>
    </source>
</evidence>
<dbReference type="Gene3D" id="2.160.20.10">
    <property type="entry name" value="Single-stranded right-handed beta-helix, Pectin lyase-like"/>
    <property type="match status" value="1"/>
</dbReference>
<dbReference type="EC" id="5.1.3.37" evidence="4"/>